<reference evidence="2" key="1">
    <citation type="submission" date="2023-04" db="EMBL/GenBank/DDBJ databases">
        <authorList>
            <person name="Vijverberg K."/>
            <person name="Xiong W."/>
            <person name="Schranz E."/>
        </authorList>
    </citation>
    <scope>NUCLEOTIDE SEQUENCE</scope>
</reference>
<dbReference type="InterPro" id="IPR014756">
    <property type="entry name" value="Ig_E-set"/>
</dbReference>
<dbReference type="GO" id="GO:0009507">
    <property type="term" value="C:chloroplast"/>
    <property type="evidence" value="ECO:0007669"/>
    <property type="project" value="UniProtKB-ARBA"/>
</dbReference>
<dbReference type="SUPFAM" id="SSF81296">
    <property type="entry name" value="E set domains"/>
    <property type="match status" value="1"/>
</dbReference>
<evidence type="ECO:0000259" key="1">
    <source>
        <dbReference type="Pfam" id="PF16561"/>
    </source>
</evidence>
<name>A0AA35YZJ1_LACSI</name>
<dbReference type="PANTHER" id="PTHR47342">
    <property type="entry name" value="PROTEIN PTST, CHLOROPLASTIC"/>
    <property type="match status" value="1"/>
</dbReference>
<gene>
    <name evidence="2" type="ORF">LSALG_LOCUS22337</name>
</gene>
<protein>
    <recommendedName>
        <fullName evidence="1">AMP-activated protein kinase glycogen-binding domain-containing protein</fullName>
    </recommendedName>
</protein>
<dbReference type="PANTHER" id="PTHR47342:SF1">
    <property type="entry name" value="PROTEIN PTST, CHLOROPLASTIC"/>
    <property type="match status" value="1"/>
</dbReference>
<evidence type="ECO:0000313" key="2">
    <source>
        <dbReference type="EMBL" id="CAI9282712.1"/>
    </source>
</evidence>
<feature type="domain" description="AMP-activated protein kinase glycogen-binding" evidence="1">
    <location>
        <begin position="300"/>
        <end position="369"/>
    </location>
</feature>
<keyword evidence="3" id="KW-1185">Reference proteome</keyword>
<dbReference type="Proteomes" id="UP001177003">
    <property type="component" value="Chromosome 4"/>
</dbReference>
<dbReference type="InterPro" id="IPR032640">
    <property type="entry name" value="AMPK1_CBM"/>
</dbReference>
<organism evidence="2 3">
    <name type="scientific">Lactuca saligna</name>
    <name type="common">Willowleaf lettuce</name>
    <dbReference type="NCBI Taxonomy" id="75948"/>
    <lineage>
        <taxon>Eukaryota</taxon>
        <taxon>Viridiplantae</taxon>
        <taxon>Streptophyta</taxon>
        <taxon>Embryophyta</taxon>
        <taxon>Tracheophyta</taxon>
        <taxon>Spermatophyta</taxon>
        <taxon>Magnoliopsida</taxon>
        <taxon>eudicotyledons</taxon>
        <taxon>Gunneridae</taxon>
        <taxon>Pentapetalae</taxon>
        <taxon>asterids</taxon>
        <taxon>campanulids</taxon>
        <taxon>Asterales</taxon>
        <taxon>Asteraceae</taxon>
        <taxon>Cichorioideae</taxon>
        <taxon>Cichorieae</taxon>
        <taxon>Lactucinae</taxon>
        <taxon>Lactuca</taxon>
    </lineage>
</organism>
<dbReference type="CDD" id="cd02859">
    <property type="entry name" value="E_set_AMPKbeta_like_N"/>
    <property type="match status" value="1"/>
</dbReference>
<dbReference type="AlphaFoldDB" id="A0AA35YZJ1"/>
<accession>A0AA35YZJ1</accession>
<dbReference type="EMBL" id="OX465080">
    <property type="protein sequence ID" value="CAI9282712.1"/>
    <property type="molecule type" value="Genomic_DNA"/>
</dbReference>
<evidence type="ECO:0000313" key="3">
    <source>
        <dbReference type="Proteomes" id="UP001177003"/>
    </source>
</evidence>
<sequence length="380" mass="42027">MILAFTGVLASCVRSSMGSGGSMIEVKGSNSEGDGGAGDYAGGPFAIFFLLISTGSNEGRGEGPLGIENYSNQGLGMVFSDGGTREASKAVARDFFCRVSAFECIMECYTMSTSIQGLLSGRCRNKQISWILWPNRSIHGFQYIRNVIRYPHCRLLCFPPTLNEQSSSLQSKKNSNGDDEHVLEQPIDNDQLKALLANAERAKLLRKLSEANQHNRYLKRQLLVREEALAEFKSELAVTELEIQGLLNMAKEIVSYGIPAGSRKINGKYIQSLLLLQLQGVQEKLKKQIKEVELAQSKEVSLHWYGMAESVQVMGSFDGWSHGEDLSAEYTGSYTSFSTSIMLRPGRYEIKFLVDGEWALSPEYPTVGEGLMENNLLIVE</sequence>
<dbReference type="InterPro" id="IPR013783">
    <property type="entry name" value="Ig-like_fold"/>
</dbReference>
<dbReference type="Gene3D" id="2.60.40.10">
    <property type="entry name" value="Immunoglobulins"/>
    <property type="match status" value="1"/>
</dbReference>
<proteinExistence type="predicted"/>
<dbReference type="Pfam" id="PF16561">
    <property type="entry name" value="AMPK1_CBM"/>
    <property type="match status" value="1"/>
</dbReference>